<dbReference type="Pfam" id="PF04820">
    <property type="entry name" value="Trp_halogenase"/>
    <property type="match status" value="1"/>
</dbReference>
<dbReference type="PANTHER" id="PTHR43747:SF4">
    <property type="entry name" value="FLAVIN-DEPENDENT TRYPTOPHAN HALOGENASE"/>
    <property type="match status" value="1"/>
</dbReference>
<dbReference type="Proteomes" id="UP001597419">
    <property type="component" value="Unassembled WGS sequence"/>
</dbReference>
<protein>
    <submittedName>
        <fullName evidence="2">Tryptophan halogenase family protein</fullName>
    </submittedName>
</protein>
<accession>A0ABW5GP15</accession>
<evidence type="ECO:0000256" key="1">
    <source>
        <dbReference type="ARBA" id="ARBA00038396"/>
    </source>
</evidence>
<dbReference type="PANTHER" id="PTHR43747">
    <property type="entry name" value="FAD-BINDING PROTEIN"/>
    <property type="match status" value="1"/>
</dbReference>
<dbReference type="InterPro" id="IPR050816">
    <property type="entry name" value="Flavin-dep_Halogenase_NPB"/>
</dbReference>
<reference evidence="3" key="1">
    <citation type="journal article" date="2019" name="Int. J. Syst. Evol. Microbiol.">
        <title>The Global Catalogue of Microorganisms (GCM) 10K type strain sequencing project: providing services to taxonomists for standard genome sequencing and annotation.</title>
        <authorList>
            <consortium name="The Broad Institute Genomics Platform"/>
            <consortium name="The Broad Institute Genome Sequencing Center for Infectious Disease"/>
            <person name="Wu L."/>
            <person name="Ma J."/>
        </authorList>
    </citation>
    <scope>NUCLEOTIDE SEQUENCE [LARGE SCALE GENOMIC DNA]</scope>
    <source>
        <strain evidence="3">CGMCC 4.7643</strain>
    </source>
</reference>
<comment type="caution">
    <text evidence="2">The sequence shown here is derived from an EMBL/GenBank/DDBJ whole genome shotgun (WGS) entry which is preliminary data.</text>
</comment>
<sequence length="532" mass="60166">MSDKIDHVVIVGGGTAGWMAGAYLGKALADTAGVTVLEAPDIPTIGVGEATIPNLQTAFFDFLEIDETEWMRECNASFKMAVRFINWRTEGDSTPEPRRLDGRPDHFYHSFGLLKNHDRLPLSQYWHYDKHHGNTELPFDYACYAEPAALDAKRAPLHLDGSRATNYAWHFDAKLVAAFLRRVSVQRFGVRHIQDRVNHVEVDSRGHITGLRTAAGRTVEGDLFIDCSGFRGLLINKALGEPFIDMRDHLLNDSAIATTIPHDDESNGVEPYTSAIAMKSGWTWKIPMPGRFGSGYVYSSRFAAEDEAVKEFCGLWQLDPDRTPLNRIRFRVGRNRRAWAGNCVSIGTSSCFVEPLESTGIYFIYAALFQLVKHFPDKTFPAALTDRFNREIETMFDDTRDFIQAHFHFAPRADTPFWKANKELTLGPAIQEKVRDYLAGLPVSMPASDDAAHYYGTFEEEFRNFWNNSNYYCVLAGLGLLPERPLPRLSHMTASRSSAGPLFEAIQQRQRYLLDTLPSHHEFLEKLHAGRH</sequence>
<proteinExistence type="inferred from homology"/>
<dbReference type="Gene3D" id="3.50.50.60">
    <property type="entry name" value="FAD/NAD(P)-binding domain"/>
    <property type="match status" value="1"/>
</dbReference>
<organism evidence="2 3">
    <name type="scientific">Amycolatopsis samaneae</name>
    <dbReference type="NCBI Taxonomy" id="664691"/>
    <lineage>
        <taxon>Bacteria</taxon>
        <taxon>Bacillati</taxon>
        <taxon>Actinomycetota</taxon>
        <taxon>Actinomycetes</taxon>
        <taxon>Pseudonocardiales</taxon>
        <taxon>Pseudonocardiaceae</taxon>
        <taxon>Amycolatopsis</taxon>
    </lineage>
</organism>
<dbReference type="InterPro" id="IPR033856">
    <property type="entry name" value="Trp_halogen"/>
</dbReference>
<comment type="similarity">
    <text evidence="1">Belongs to the flavin-dependent halogenase family. Bacterial tryptophan halogenase subfamily.</text>
</comment>
<dbReference type="InterPro" id="IPR036188">
    <property type="entry name" value="FAD/NAD-bd_sf"/>
</dbReference>
<dbReference type="EMBL" id="JBHUKU010000017">
    <property type="protein sequence ID" value="MFD2462618.1"/>
    <property type="molecule type" value="Genomic_DNA"/>
</dbReference>
<gene>
    <name evidence="2" type="ORF">ACFSYJ_28685</name>
</gene>
<evidence type="ECO:0000313" key="2">
    <source>
        <dbReference type="EMBL" id="MFD2462618.1"/>
    </source>
</evidence>
<evidence type="ECO:0000313" key="3">
    <source>
        <dbReference type="Proteomes" id="UP001597419"/>
    </source>
</evidence>
<dbReference type="InterPro" id="IPR006905">
    <property type="entry name" value="Flavin_halogenase"/>
</dbReference>
<dbReference type="SUPFAM" id="SSF51905">
    <property type="entry name" value="FAD/NAD(P)-binding domain"/>
    <property type="match status" value="1"/>
</dbReference>
<keyword evidence="3" id="KW-1185">Reference proteome</keyword>
<dbReference type="RefSeq" id="WP_345403742.1">
    <property type="nucleotide sequence ID" value="NZ_BAABHG010000015.1"/>
</dbReference>
<name>A0ABW5GP15_9PSEU</name>
<dbReference type="PIRSF" id="PIRSF011396">
    <property type="entry name" value="Trp_halogenase"/>
    <property type="match status" value="1"/>
</dbReference>